<evidence type="ECO:0000256" key="8">
    <source>
        <dbReference type="ARBA" id="ARBA00022553"/>
    </source>
</evidence>
<keyword evidence="10" id="KW-0677">Repeat</keyword>
<dbReference type="PROSITE" id="PS50005">
    <property type="entry name" value="TPR"/>
    <property type="match status" value="1"/>
</dbReference>
<evidence type="ECO:0000256" key="16">
    <source>
        <dbReference type="ARBA" id="ARBA00023235"/>
    </source>
</evidence>
<comment type="caution">
    <text evidence="21">The sequence shown here is derived from an EMBL/GenBank/DDBJ whole genome shotgun (WGS) entry which is preliminary data.</text>
</comment>
<evidence type="ECO:0000256" key="9">
    <source>
        <dbReference type="ARBA" id="ARBA00022701"/>
    </source>
</evidence>
<keyword evidence="15" id="KW-0206">Cytoskeleton</keyword>
<comment type="catalytic activity">
    <reaction evidence="1 18">
        <text>[protein]-peptidylproline (omega=180) = [protein]-peptidylproline (omega=0)</text>
        <dbReference type="Rhea" id="RHEA:16237"/>
        <dbReference type="Rhea" id="RHEA-COMP:10747"/>
        <dbReference type="Rhea" id="RHEA-COMP:10748"/>
        <dbReference type="ChEBI" id="CHEBI:83833"/>
        <dbReference type="ChEBI" id="CHEBI:83834"/>
        <dbReference type="EC" id="5.2.1.8"/>
    </reaction>
</comment>
<evidence type="ECO:0000256" key="14">
    <source>
        <dbReference type="ARBA" id="ARBA00023128"/>
    </source>
</evidence>
<proteinExistence type="predicted"/>
<keyword evidence="13 18" id="KW-0697">Rotamase</keyword>
<evidence type="ECO:0000256" key="7">
    <source>
        <dbReference type="ARBA" id="ARBA00022490"/>
    </source>
</evidence>
<keyword evidence="11 19" id="KW-0802">TPR repeat</keyword>
<evidence type="ECO:0000256" key="5">
    <source>
        <dbReference type="ARBA" id="ARBA00004514"/>
    </source>
</evidence>
<dbReference type="Pfam" id="PF07719">
    <property type="entry name" value="TPR_2"/>
    <property type="match status" value="1"/>
</dbReference>
<evidence type="ECO:0000256" key="19">
    <source>
        <dbReference type="PROSITE-ProRule" id="PRU00339"/>
    </source>
</evidence>
<evidence type="ECO:0000256" key="11">
    <source>
        <dbReference type="ARBA" id="ARBA00022803"/>
    </source>
</evidence>
<evidence type="ECO:0000313" key="22">
    <source>
        <dbReference type="Proteomes" id="UP001651158"/>
    </source>
</evidence>
<dbReference type="InterPro" id="IPR011990">
    <property type="entry name" value="TPR-like_helical_dom_sf"/>
</dbReference>
<keyword evidence="16 18" id="KW-0413">Isomerase</keyword>
<dbReference type="EC" id="5.2.1.8" evidence="18"/>
<keyword evidence="17" id="KW-0539">Nucleus</keyword>
<comment type="subcellular location">
    <subcellularLocation>
        <location evidence="4">Cytoplasm</location>
        <location evidence="4">Cytoskeleton</location>
    </subcellularLocation>
    <subcellularLocation>
        <location evidence="5">Cytoplasm</location>
        <location evidence="5">Cytosol</location>
    </subcellularLocation>
    <subcellularLocation>
        <location evidence="3">Mitochondrion</location>
    </subcellularLocation>
    <subcellularLocation>
        <location evidence="2">Nucleus</location>
    </subcellularLocation>
</comment>
<dbReference type="SUPFAM" id="SSF54534">
    <property type="entry name" value="FKBP-like"/>
    <property type="match status" value="1"/>
</dbReference>
<dbReference type="InterPro" id="IPR019734">
    <property type="entry name" value="TPR_rpt"/>
</dbReference>
<keyword evidence="22" id="KW-1185">Reference proteome</keyword>
<reference evidence="21 22" key="1">
    <citation type="journal article" date="2022" name="Front. Cell. Infect. Microbiol.">
        <title>The Genomes of Two Strains of Taenia crassiceps the Animal Model for the Study of Human Cysticercosis.</title>
        <authorList>
            <person name="Bobes R.J."/>
            <person name="Estrada K."/>
            <person name="Rios-Valencia D.G."/>
            <person name="Calderon-Gallegos A."/>
            <person name="de la Torre P."/>
            <person name="Carrero J.C."/>
            <person name="Sanchez-Flores A."/>
            <person name="Laclette J.P."/>
        </authorList>
    </citation>
    <scope>NUCLEOTIDE SEQUENCE [LARGE SCALE GENOMIC DNA]</scope>
    <source>
        <strain evidence="21">WFUcys</strain>
    </source>
</reference>
<dbReference type="SMART" id="SM00028">
    <property type="entry name" value="TPR"/>
    <property type="match status" value="2"/>
</dbReference>
<dbReference type="EMBL" id="JAKROA010000001">
    <property type="protein sequence ID" value="KAL5112540.1"/>
    <property type="molecule type" value="Genomic_DNA"/>
</dbReference>
<dbReference type="InterPro" id="IPR050754">
    <property type="entry name" value="FKBP4/5/8-like"/>
</dbReference>
<evidence type="ECO:0000256" key="13">
    <source>
        <dbReference type="ARBA" id="ARBA00023110"/>
    </source>
</evidence>
<dbReference type="PROSITE" id="PS50059">
    <property type="entry name" value="FKBP_PPIASE"/>
    <property type="match status" value="1"/>
</dbReference>
<dbReference type="GO" id="GO:0016853">
    <property type="term" value="F:isomerase activity"/>
    <property type="evidence" value="ECO:0007669"/>
    <property type="project" value="UniProtKB-KW"/>
</dbReference>
<feature type="domain" description="PPIase FKBP-type" evidence="20">
    <location>
        <begin position="1"/>
        <end position="85"/>
    </location>
</feature>
<dbReference type="PANTHER" id="PTHR46512">
    <property type="entry name" value="PEPTIDYLPROLYL ISOMERASE"/>
    <property type="match status" value="1"/>
</dbReference>
<evidence type="ECO:0000313" key="21">
    <source>
        <dbReference type="EMBL" id="KAL5112540.1"/>
    </source>
</evidence>
<dbReference type="InterPro" id="IPR013105">
    <property type="entry name" value="TPR_2"/>
</dbReference>
<keyword evidence="14" id="KW-0496">Mitochondrion</keyword>
<evidence type="ECO:0000256" key="6">
    <source>
        <dbReference type="ARBA" id="ARBA00022481"/>
    </source>
</evidence>
<name>A0ABR4QSZ6_9CEST</name>
<dbReference type="Pfam" id="PF00254">
    <property type="entry name" value="FKBP_C"/>
    <property type="match status" value="1"/>
</dbReference>
<gene>
    <name evidence="21" type="ORF">TcWFU_007531</name>
</gene>
<evidence type="ECO:0000256" key="12">
    <source>
        <dbReference type="ARBA" id="ARBA00022990"/>
    </source>
</evidence>
<dbReference type="InterPro" id="IPR046357">
    <property type="entry name" value="PPIase_dom_sf"/>
</dbReference>
<dbReference type="PANTHER" id="PTHR46512:SF9">
    <property type="entry name" value="PEPTIDYLPROLYL ISOMERASE"/>
    <property type="match status" value="1"/>
</dbReference>
<protein>
    <recommendedName>
        <fullName evidence="18">peptidylprolyl isomerase</fullName>
        <ecNumber evidence="18">5.2.1.8</ecNumber>
    </recommendedName>
</protein>
<accession>A0ABR4QSZ6</accession>
<dbReference type="Proteomes" id="UP001651158">
    <property type="component" value="Unassembled WGS sequence"/>
</dbReference>
<evidence type="ECO:0000256" key="15">
    <source>
        <dbReference type="ARBA" id="ARBA00023212"/>
    </source>
</evidence>
<evidence type="ECO:0000256" key="2">
    <source>
        <dbReference type="ARBA" id="ARBA00004123"/>
    </source>
</evidence>
<evidence type="ECO:0000256" key="17">
    <source>
        <dbReference type="ARBA" id="ARBA00023242"/>
    </source>
</evidence>
<dbReference type="Gene3D" id="3.10.50.40">
    <property type="match status" value="1"/>
</dbReference>
<keyword evidence="6" id="KW-0488">Methylation</keyword>
<keyword evidence="7" id="KW-0963">Cytoplasm</keyword>
<keyword evidence="9" id="KW-0493">Microtubule</keyword>
<dbReference type="InterPro" id="IPR001179">
    <property type="entry name" value="PPIase_FKBP_dom"/>
</dbReference>
<organism evidence="21 22">
    <name type="scientific">Taenia crassiceps</name>
    <dbReference type="NCBI Taxonomy" id="6207"/>
    <lineage>
        <taxon>Eukaryota</taxon>
        <taxon>Metazoa</taxon>
        <taxon>Spiralia</taxon>
        <taxon>Lophotrochozoa</taxon>
        <taxon>Platyhelminthes</taxon>
        <taxon>Cestoda</taxon>
        <taxon>Eucestoda</taxon>
        <taxon>Cyclophyllidea</taxon>
        <taxon>Taeniidae</taxon>
        <taxon>Taenia</taxon>
    </lineage>
</organism>
<evidence type="ECO:0000256" key="18">
    <source>
        <dbReference type="PROSITE-ProRule" id="PRU00277"/>
    </source>
</evidence>
<evidence type="ECO:0000256" key="3">
    <source>
        <dbReference type="ARBA" id="ARBA00004173"/>
    </source>
</evidence>
<sequence length="256" mass="29456">MVTIHLEAYFNDDLFDCRDTTFMLGDFDGCDFPEGVCRAILTFNEGSEYRCQVTKPLSFSPAECQRRGIPENAVLWYQISVKSCEIRERPNSSASSHENMDILLAMKSRANAYLKAGKYRLANYMYGSICFLAFEYCDTNDYLNIRRICCQNRTICLLNMLLPDECIDVCDYALEKDPNNEKCWYRKGLAYIMKNNVFEAEKCYEKVLELNPDNKEAKKKLDLCRNMLDKEATQAKDLLDCAIKQLGESAFCGDAD</sequence>
<evidence type="ECO:0000256" key="1">
    <source>
        <dbReference type="ARBA" id="ARBA00000971"/>
    </source>
</evidence>
<feature type="repeat" description="TPR" evidence="19">
    <location>
        <begin position="181"/>
        <end position="214"/>
    </location>
</feature>
<evidence type="ECO:0000259" key="20">
    <source>
        <dbReference type="PROSITE" id="PS50059"/>
    </source>
</evidence>
<evidence type="ECO:0000256" key="4">
    <source>
        <dbReference type="ARBA" id="ARBA00004245"/>
    </source>
</evidence>
<evidence type="ECO:0000256" key="10">
    <source>
        <dbReference type="ARBA" id="ARBA00022737"/>
    </source>
</evidence>
<keyword evidence="8" id="KW-0597">Phosphoprotein</keyword>
<dbReference type="SUPFAM" id="SSF48452">
    <property type="entry name" value="TPR-like"/>
    <property type="match status" value="1"/>
</dbReference>
<dbReference type="Gene3D" id="1.25.40.10">
    <property type="entry name" value="Tetratricopeptide repeat domain"/>
    <property type="match status" value="1"/>
</dbReference>
<keyword evidence="12" id="KW-0007">Acetylation</keyword>